<organism evidence="2 3">
    <name type="scientific">Cymbomonas tetramitiformis</name>
    <dbReference type="NCBI Taxonomy" id="36881"/>
    <lineage>
        <taxon>Eukaryota</taxon>
        <taxon>Viridiplantae</taxon>
        <taxon>Chlorophyta</taxon>
        <taxon>Pyramimonadophyceae</taxon>
        <taxon>Pyramimonadales</taxon>
        <taxon>Pyramimonadaceae</taxon>
        <taxon>Cymbomonas</taxon>
    </lineage>
</organism>
<dbReference type="EMBL" id="LGRX02003085">
    <property type="protein sequence ID" value="KAK3282961.1"/>
    <property type="molecule type" value="Genomic_DNA"/>
</dbReference>
<reference evidence="2 3" key="1">
    <citation type="journal article" date="2015" name="Genome Biol. Evol.">
        <title>Comparative Genomics of a Bacterivorous Green Alga Reveals Evolutionary Causalities and Consequences of Phago-Mixotrophic Mode of Nutrition.</title>
        <authorList>
            <person name="Burns J.A."/>
            <person name="Paasch A."/>
            <person name="Narechania A."/>
            <person name="Kim E."/>
        </authorList>
    </citation>
    <scope>NUCLEOTIDE SEQUENCE [LARGE SCALE GENOMIC DNA]</scope>
    <source>
        <strain evidence="2 3">PLY_AMNH</strain>
    </source>
</reference>
<evidence type="ECO:0000256" key="1">
    <source>
        <dbReference type="SAM" id="MobiDB-lite"/>
    </source>
</evidence>
<feature type="region of interest" description="Disordered" evidence="1">
    <location>
        <begin position="277"/>
        <end position="311"/>
    </location>
</feature>
<feature type="compositionally biased region" description="Low complexity" evidence="1">
    <location>
        <begin position="279"/>
        <end position="304"/>
    </location>
</feature>
<feature type="non-terminal residue" evidence="2">
    <location>
        <position position="1"/>
    </location>
</feature>
<accession>A0AAE0LEZ6</accession>
<protein>
    <submittedName>
        <fullName evidence="2">Uncharacterized protein</fullName>
    </submittedName>
</protein>
<gene>
    <name evidence="2" type="ORF">CYMTET_9307</name>
</gene>
<keyword evidence="3" id="KW-1185">Reference proteome</keyword>
<evidence type="ECO:0000313" key="3">
    <source>
        <dbReference type="Proteomes" id="UP001190700"/>
    </source>
</evidence>
<proteinExistence type="predicted"/>
<dbReference type="AlphaFoldDB" id="A0AAE0LEZ6"/>
<comment type="caution">
    <text evidence="2">The sequence shown here is derived from an EMBL/GenBank/DDBJ whole genome shotgun (WGS) entry which is preliminary data.</text>
</comment>
<evidence type="ECO:0000313" key="2">
    <source>
        <dbReference type="EMBL" id="KAK3282961.1"/>
    </source>
</evidence>
<dbReference type="Proteomes" id="UP001190700">
    <property type="component" value="Unassembled WGS sequence"/>
</dbReference>
<sequence length="311" mass="34119">CYNGIDNDKPHCYNNGTLHVEGNTKEPVNCATCDCPKEWKGADCKLCASLDSCPLRNGTEADSCTSDTLLPRLLELTETEGKQYRCTCGLPTDIYSTNLACSQLPMANYHVSVSYDPDYPLDQKNLVTKIVSYAGIPSQANLPKLHYKTAYPEVWEGYWKGCQWVQEDCGKCPSPYPNACPWTTDDLCYTMRCSDTGAVQCPPSYVQKCPGYTLDSCGPSPDKSGSGEVLNWWQHHCNEMVTPVADNLKLMCLAKPNATGHFFCWFSQEGSSTIGMGMSATTSTSVSKPSASPKPSTPAKPSSSRLSFLWQ</sequence>
<name>A0AAE0LEZ6_9CHLO</name>